<reference evidence="2" key="1">
    <citation type="journal article" date="2019" name="bioRxiv">
        <title>The Genome of the Zebra Mussel, Dreissena polymorpha: A Resource for Invasive Species Research.</title>
        <authorList>
            <person name="McCartney M.A."/>
            <person name="Auch B."/>
            <person name="Kono T."/>
            <person name="Mallez S."/>
            <person name="Zhang Y."/>
            <person name="Obille A."/>
            <person name="Becker A."/>
            <person name="Abrahante J.E."/>
            <person name="Garbe J."/>
            <person name="Badalamenti J.P."/>
            <person name="Herman A."/>
            <person name="Mangelson H."/>
            <person name="Liachko I."/>
            <person name="Sullivan S."/>
            <person name="Sone E.D."/>
            <person name="Koren S."/>
            <person name="Silverstein K.A.T."/>
            <person name="Beckman K.B."/>
            <person name="Gohl D.M."/>
        </authorList>
    </citation>
    <scope>NUCLEOTIDE SEQUENCE</scope>
    <source>
        <strain evidence="2">Duluth1</strain>
        <tissue evidence="2">Whole animal</tissue>
    </source>
</reference>
<evidence type="ECO:0000313" key="2">
    <source>
        <dbReference type="EMBL" id="KAH3697586.1"/>
    </source>
</evidence>
<evidence type="ECO:0000313" key="3">
    <source>
        <dbReference type="Proteomes" id="UP000828390"/>
    </source>
</evidence>
<protein>
    <submittedName>
        <fullName evidence="2">Uncharacterized protein</fullName>
    </submittedName>
</protein>
<keyword evidence="3" id="KW-1185">Reference proteome</keyword>
<name>A0A9D3YF18_DREPO</name>
<reference evidence="2" key="2">
    <citation type="submission" date="2020-11" db="EMBL/GenBank/DDBJ databases">
        <authorList>
            <person name="McCartney M.A."/>
            <person name="Auch B."/>
            <person name="Kono T."/>
            <person name="Mallez S."/>
            <person name="Becker A."/>
            <person name="Gohl D.M."/>
            <person name="Silverstein K.A.T."/>
            <person name="Koren S."/>
            <person name="Bechman K.B."/>
            <person name="Herman A."/>
            <person name="Abrahante J.E."/>
            <person name="Garbe J."/>
        </authorList>
    </citation>
    <scope>NUCLEOTIDE SEQUENCE</scope>
    <source>
        <strain evidence="2">Duluth1</strain>
        <tissue evidence="2">Whole animal</tissue>
    </source>
</reference>
<accession>A0A9D3YF18</accession>
<dbReference type="EMBL" id="JAIWYP010000016">
    <property type="protein sequence ID" value="KAH3697586.1"/>
    <property type="molecule type" value="Genomic_DNA"/>
</dbReference>
<organism evidence="2 3">
    <name type="scientific">Dreissena polymorpha</name>
    <name type="common">Zebra mussel</name>
    <name type="synonym">Mytilus polymorpha</name>
    <dbReference type="NCBI Taxonomy" id="45954"/>
    <lineage>
        <taxon>Eukaryota</taxon>
        <taxon>Metazoa</taxon>
        <taxon>Spiralia</taxon>
        <taxon>Lophotrochozoa</taxon>
        <taxon>Mollusca</taxon>
        <taxon>Bivalvia</taxon>
        <taxon>Autobranchia</taxon>
        <taxon>Heteroconchia</taxon>
        <taxon>Euheterodonta</taxon>
        <taxon>Imparidentia</taxon>
        <taxon>Neoheterodontei</taxon>
        <taxon>Myida</taxon>
        <taxon>Dreissenoidea</taxon>
        <taxon>Dreissenidae</taxon>
        <taxon>Dreissena</taxon>
    </lineage>
</organism>
<evidence type="ECO:0000256" key="1">
    <source>
        <dbReference type="SAM" id="MobiDB-lite"/>
    </source>
</evidence>
<feature type="region of interest" description="Disordered" evidence="1">
    <location>
        <begin position="1"/>
        <end position="20"/>
    </location>
</feature>
<dbReference type="Proteomes" id="UP000828390">
    <property type="component" value="Unassembled WGS sequence"/>
</dbReference>
<comment type="caution">
    <text evidence="2">The sequence shown here is derived from an EMBL/GenBank/DDBJ whole genome shotgun (WGS) entry which is preliminary data.</text>
</comment>
<dbReference type="AlphaFoldDB" id="A0A9D3YF18"/>
<gene>
    <name evidence="2" type="ORF">DPMN_085089</name>
</gene>
<proteinExistence type="predicted"/>
<sequence>MWTDVKDRRTKTGHKSSPEQSKCLASIIEAEYLNAKVPFPYIKAKNPVFEHFYKQQSLWTKFHFIVRHANLGIRHILPPNTPEIQSPLWRNRPRVRDYVGKIQKKLQNNIEKKLQKSKMPDKERWSGAEIRILSFAECLVWTGCRTKGALPHYGRIGVKMPNAEEAVILGQSPEWQQFQEPIEDEGKYKVLGDLISQDINISNFTAMGTVGYFNMFTTLTVTMLDLNHLGNSLKRELNKAPFLKGMHKAANSKNQSPG</sequence>